<evidence type="ECO:0000256" key="1">
    <source>
        <dbReference type="SAM" id="Phobius"/>
    </source>
</evidence>
<evidence type="ECO:0000313" key="3">
    <source>
        <dbReference type="Proteomes" id="UP000241392"/>
    </source>
</evidence>
<accession>A0A2H4PA24</accession>
<name>A0A2H4PA24_9CAUD</name>
<keyword evidence="3" id="KW-1185">Reference proteome</keyword>
<keyword evidence="1" id="KW-0472">Membrane</keyword>
<gene>
    <name evidence="2" type="ORF">PHIRE_GUSTAV_31</name>
</gene>
<sequence>MPGEGPMVNRMVADSLRAEAAGKVRATVDYLISILVFVAAITVARWPSHDWTVSIWDLWLTAAGVGLYVVARCWWLRRKLRAQLRPILEVDQWPDSK</sequence>
<dbReference type="Proteomes" id="UP000241392">
    <property type="component" value="Segment"/>
</dbReference>
<keyword evidence="1" id="KW-0812">Transmembrane</keyword>
<organism evidence="2 3">
    <name type="scientific">Gordonia phage Gustav</name>
    <dbReference type="NCBI Taxonomy" id="2047872"/>
    <lineage>
        <taxon>Viruses</taxon>
        <taxon>Duplodnaviria</taxon>
        <taxon>Heunggongvirae</taxon>
        <taxon>Uroviricota</taxon>
        <taxon>Caudoviricetes</taxon>
        <taxon>Gustavvirus</taxon>
        <taxon>Gustavvirus gustav</taxon>
    </lineage>
</organism>
<keyword evidence="1" id="KW-1133">Transmembrane helix</keyword>
<reference evidence="3" key="1">
    <citation type="submission" date="2017-10" db="EMBL/GenBank/DDBJ databases">
        <authorList>
            <person name="Banno H."/>
            <person name="Chua N.-H."/>
        </authorList>
    </citation>
    <scope>NUCLEOTIDE SEQUENCE [LARGE SCALE GENOMIC DNA]</scope>
</reference>
<evidence type="ECO:0000313" key="2">
    <source>
        <dbReference type="EMBL" id="ATW59091.1"/>
    </source>
</evidence>
<protein>
    <submittedName>
        <fullName evidence="2">Uncharacterized protein</fullName>
    </submittedName>
</protein>
<dbReference type="EMBL" id="MG198784">
    <property type="protein sequence ID" value="ATW59091.1"/>
    <property type="molecule type" value="Genomic_DNA"/>
</dbReference>
<feature type="transmembrane region" description="Helical" evidence="1">
    <location>
        <begin position="58"/>
        <end position="75"/>
    </location>
</feature>
<feature type="transmembrane region" description="Helical" evidence="1">
    <location>
        <begin position="27"/>
        <end position="46"/>
    </location>
</feature>
<proteinExistence type="predicted"/>